<dbReference type="Pfam" id="PF03133">
    <property type="entry name" value="TTL"/>
    <property type="match status" value="1"/>
</dbReference>
<evidence type="ECO:0000256" key="7">
    <source>
        <dbReference type="ARBA" id="ARBA00022840"/>
    </source>
</evidence>
<feature type="region of interest" description="Disordered" evidence="14">
    <location>
        <begin position="363"/>
        <end position="423"/>
    </location>
</feature>
<comment type="catalytic activity">
    <reaction evidence="13">
        <text>C-terminal L-alpha-aminoacyl-L-glutamyl-L-glutamyl-[tubulin] + L-tyrosine + ATP = C-terminal L-alpha-aminoacyl-L-glutamyl-L-glutamyl-L-tyrosyl-[tubulin] + ADP + phosphate + H(+)</text>
        <dbReference type="Rhea" id="RHEA:17605"/>
        <dbReference type="Rhea" id="RHEA-COMP:16434"/>
        <dbReference type="Rhea" id="RHEA-COMP:16435"/>
        <dbReference type="ChEBI" id="CHEBI:15378"/>
        <dbReference type="ChEBI" id="CHEBI:30616"/>
        <dbReference type="ChEBI" id="CHEBI:43474"/>
        <dbReference type="ChEBI" id="CHEBI:58315"/>
        <dbReference type="ChEBI" id="CHEBI:149554"/>
        <dbReference type="ChEBI" id="CHEBI:149555"/>
        <dbReference type="ChEBI" id="CHEBI:456216"/>
        <dbReference type="EC" id="6.3.2.25"/>
    </reaction>
</comment>
<evidence type="ECO:0000256" key="2">
    <source>
        <dbReference type="ARBA" id="ARBA00001958"/>
    </source>
</evidence>
<dbReference type="EC" id="6.3.2.25" evidence="11"/>
<evidence type="ECO:0000256" key="4">
    <source>
        <dbReference type="ARBA" id="ARBA00011245"/>
    </source>
</evidence>
<organism evidence="15">
    <name type="scientific">Prymnesium polylepis</name>
    <dbReference type="NCBI Taxonomy" id="72548"/>
    <lineage>
        <taxon>Eukaryota</taxon>
        <taxon>Haptista</taxon>
        <taxon>Haptophyta</taxon>
        <taxon>Prymnesiophyceae</taxon>
        <taxon>Prymnesiales</taxon>
        <taxon>Prymnesiaceae</taxon>
        <taxon>Prymnesium</taxon>
    </lineage>
</organism>
<comment type="similarity">
    <text evidence="3">Belongs to the tubulin--tyrosine ligase family.</text>
</comment>
<reference evidence="15" key="1">
    <citation type="submission" date="2021-01" db="EMBL/GenBank/DDBJ databases">
        <authorList>
            <person name="Corre E."/>
            <person name="Pelletier E."/>
            <person name="Niang G."/>
            <person name="Scheremetjew M."/>
            <person name="Finn R."/>
            <person name="Kale V."/>
            <person name="Holt S."/>
            <person name="Cochrane G."/>
            <person name="Meng A."/>
            <person name="Brown T."/>
            <person name="Cohen L."/>
        </authorList>
    </citation>
    <scope>NUCLEOTIDE SEQUENCE</scope>
    <source>
        <strain evidence="15">UIO037</strain>
    </source>
</reference>
<dbReference type="EMBL" id="HBKO01001401">
    <property type="protein sequence ID" value="CAE2195354.1"/>
    <property type="molecule type" value="Transcribed_RNA"/>
</dbReference>
<evidence type="ECO:0000256" key="10">
    <source>
        <dbReference type="ARBA" id="ARBA00037791"/>
    </source>
</evidence>
<dbReference type="SUPFAM" id="SSF56059">
    <property type="entry name" value="Glutathione synthetase ATP-binding domain-like"/>
    <property type="match status" value="1"/>
</dbReference>
<comment type="cofactor">
    <cofactor evidence="2">
        <name>K(+)</name>
        <dbReference type="ChEBI" id="CHEBI:29103"/>
    </cofactor>
</comment>
<keyword evidence="9" id="KW-0630">Potassium</keyword>
<evidence type="ECO:0000256" key="9">
    <source>
        <dbReference type="ARBA" id="ARBA00022958"/>
    </source>
</evidence>
<comment type="function">
    <text evidence="10">Catalyzes the post-translational addition of a tyrosine to the C-terminal end of detyrosinated alpha-tubulin.</text>
</comment>
<comment type="cofactor">
    <cofactor evidence="1">
        <name>Mg(2+)</name>
        <dbReference type="ChEBI" id="CHEBI:18420"/>
    </cofactor>
</comment>
<dbReference type="PROSITE" id="PS51221">
    <property type="entry name" value="TTL"/>
    <property type="match status" value="1"/>
</dbReference>
<name>A0A7S4HCU9_9EUKA</name>
<evidence type="ECO:0000256" key="6">
    <source>
        <dbReference type="ARBA" id="ARBA00022741"/>
    </source>
</evidence>
<keyword evidence="8" id="KW-0460">Magnesium</keyword>
<dbReference type="InterPro" id="IPR052492">
    <property type="entry name" value="Tubulin-tyrosine_ligase"/>
</dbReference>
<keyword evidence="5" id="KW-0436">Ligase</keyword>
<dbReference type="InterPro" id="IPR004344">
    <property type="entry name" value="TTL/TTLL_fam"/>
</dbReference>
<dbReference type="GO" id="GO:0004835">
    <property type="term" value="F:tubulin-tyrosine ligase activity"/>
    <property type="evidence" value="ECO:0007669"/>
    <property type="project" value="UniProtKB-EC"/>
</dbReference>
<evidence type="ECO:0000256" key="12">
    <source>
        <dbReference type="ARBA" id="ARBA00041021"/>
    </source>
</evidence>
<protein>
    <recommendedName>
        <fullName evidence="12">Tubulin--tyrosine ligase</fullName>
        <ecNumber evidence="11">6.3.2.25</ecNumber>
    </recommendedName>
</protein>
<gene>
    <name evidence="15" type="ORF">CPOL0286_LOCUS707</name>
</gene>
<dbReference type="GO" id="GO:0005524">
    <property type="term" value="F:ATP binding"/>
    <property type="evidence" value="ECO:0007669"/>
    <property type="project" value="UniProtKB-KW"/>
</dbReference>
<evidence type="ECO:0000256" key="14">
    <source>
        <dbReference type="SAM" id="MobiDB-lite"/>
    </source>
</evidence>
<keyword evidence="7" id="KW-0067">ATP-binding</keyword>
<dbReference type="PANTHER" id="PTHR46570">
    <property type="entry name" value="TUBULIN--TYROSINE LIGASE"/>
    <property type="match status" value="1"/>
</dbReference>
<dbReference type="GO" id="GO:0000226">
    <property type="term" value="P:microtubule cytoskeleton organization"/>
    <property type="evidence" value="ECO:0007669"/>
    <property type="project" value="TreeGrafter"/>
</dbReference>
<dbReference type="Gene3D" id="3.30.470.20">
    <property type="entry name" value="ATP-grasp fold, B domain"/>
    <property type="match status" value="1"/>
</dbReference>
<dbReference type="GO" id="GO:0005876">
    <property type="term" value="C:spindle microtubule"/>
    <property type="evidence" value="ECO:0007669"/>
    <property type="project" value="TreeGrafter"/>
</dbReference>
<evidence type="ECO:0000256" key="11">
    <source>
        <dbReference type="ARBA" id="ARBA00038960"/>
    </source>
</evidence>
<comment type="subunit">
    <text evidence="4">Monomer.</text>
</comment>
<keyword evidence="6" id="KW-0547">Nucleotide-binding</keyword>
<evidence type="ECO:0000256" key="3">
    <source>
        <dbReference type="ARBA" id="ARBA00006820"/>
    </source>
</evidence>
<evidence type="ECO:0000256" key="13">
    <source>
        <dbReference type="ARBA" id="ARBA00047950"/>
    </source>
</evidence>
<dbReference type="PANTHER" id="PTHR46570:SF1">
    <property type="entry name" value="TUBULIN--TYROSINE LIGASE"/>
    <property type="match status" value="1"/>
</dbReference>
<proteinExistence type="inferred from homology"/>
<evidence type="ECO:0000256" key="8">
    <source>
        <dbReference type="ARBA" id="ARBA00022842"/>
    </source>
</evidence>
<dbReference type="AlphaFoldDB" id="A0A7S4HCU9"/>
<accession>A0A7S4HCU9</accession>
<evidence type="ECO:0000313" key="15">
    <source>
        <dbReference type="EMBL" id="CAE2195354.1"/>
    </source>
</evidence>
<evidence type="ECO:0000256" key="1">
    <source>
        <dbReference type="ARBA" id="ARBA00001946"/>
    </source>
</evidence>
<sequence>MSRTLGNKDADGSVSTTLQTLLLEHGFEDREASGEPGGLHFHLASPRETIEWDRFARSQGKTLVNKYRSHASLTRKSNLARAATSTPGMRHPQTFVITPMLLHAADEGLSAIQLDKRKAMRAKDAAAREEFSEIGAREPGGGCWIIKDAQGAKGDNIAVVEGIAAALAEVDGGAHQTACVVQRYVRAPLLLPGGRKFDVRCWVLFAPSMRVYMHRQGVCRTSSSEYSDDLSDTLAHITNHCVQEKHPDFGSHEEGNELFFDAFGRWLHTAHGVDFEAAVLPQLHAIIAHSAHAVYEQLRTPPDTTVGSFQLLGYDFLLDATYAPHLLEVNGSPAIAAVLNRTITADMLALLLAEHTPRAAAPPAAGATAAAPPAARPPLSPLETAQCASGADVTAQADRGAACAERPPNNGFQLVYTPGVPPA</sequence>
<evidence type="ECO:0000256" key="5">
    <source>
        <dbReference type="ARBA" id="ARBA00022598"/>
    </source>
</evidence>
<feature type="compositionally biased region" description="Low complexity" evidence="14">
    <location>
        <begin position="363"/>
        <end position="373"/>
    </location>
</feature>